<dbReference type="NCBIfam" id="NF002527">
    <property type="entry name" value="PRK01966.1-3"/>
    <property type="match status" value="1"/>
</dbReference>
<dbReference type="PANTHER" id="PTHR23132:SF23">
    <property type="entry name" value="D-ALANINE--D-ALANINE LIGASE B"/>
    <property type="match status" value="1"/>
</dbReference>
<evidence type="ECO:0000256" key="8">
    <source>
        <dbReference type="ARBA" id="ARBA00022840"/>
    </source>
</evidence>
<dbReference type="GO" id="GO:0005524">
    <property type="term" value="F:ATP binding"/>
    <property type="evidence" value="ECO:0007669"/>
    <property type="project" value="UniProtKB-UniRule"/>
</dbReference>
<dbReference type="InterPro" id="IPR011095">
    <property type="entry name" value="Dala_Dala_lig_C"/>
</dbReference>
<evidence type="ECO:0000256" key="16">
    <source>
        <dbReference type="PROSITE-ProRule" id="PRU00409"/>
    </source>
</evidence>
<comment type="cofactor">
    <cofactor evidence="15">
        <name>Mg(2+)</name>
        <dbReference type="ChEBI" id="CHEBI:18420"/>
    </cofactor>
    <cofactor evidence="15">
        <name>Mn(2+)</name>
        <dbReference type="ChEBI" id="CHEBI:29035"/>
    </cofactor>
    <text evidence="15">Binds 2 magnesium or manganese ions per subunit.</text>
</comment>
<feature type="binding site" evidence="15">
    <location>
        <position position="289"/>
    </location>
    <ligand>
        <name>Mg(2+)</name>
        <dbReference type="ChEBI" id="CHEBI:18420"/>
        <label>2</label>
    </ligand>
</feature>
<feature type="active site" evidence="14">
    <location>
        <position position="300"/>
    </location>
</feature>
<dbReference type="AlphaFoldDB" id="A0A4S8HZC6"/>
<evidence type="ECO:0000256" key="4">
    <source>
        <dbReference type="ARBA" id="ARBA00012216"/>
    </source>
</evidence>
<dbReference type="PROSITE" id="PS50975">
    <property type="entry name" value="ATP_GRASP"/>
    <property type="match status" value="1"/>
</dbReference>
<comment type="function">
    <text evidence="13">Cell wall formation.</text>
</comment>
<dbReference type="PANTHER" id="PTHR23132">
    <property type="entry name" value="D-ALANINE--D-ALANINE LIGASE"/>
    <property type="match status" value="1"/>
</dbReference>
<keyword evidence="19" id="KW-1185">Reference proteome</keyword>
<dbReference type="InterPro" id="IPR011127">
    <property type="entry name" value="Dala_Dala_lig_N"/>
</dbReference>
<protein>
    <recommendedName>
        <fullName evidence="4 13">D-alanine--D-alanine ligase</fullName>
        <ecNumber evidence="4 13">6.3.2.4</ecNumber>
    </recommendedName>
    <alternativeName>
        <fullName evidence="13">D-Ala-D-Ala ligase</fullName>
    </alternativeName>
    <alternativeName>
        <fullName evidence="13">D-alanylalanine synthetase</fullName>
    </alternativeName>
</protein>
<feature type="binding site" evidence="15">
    <location>
        <position position="275"/>
    </location>
    <ligand>
        <name>Mg(2+)</name>
        <dbReference type="ChEBI" id="CHEBI:18420"/>
        <label>1</label>
    </ligand>
</feature>
<dbReference type="GO" id="GO:0005737">
    <property type="term" value="C:cytoplasm"/>
    <property type="evidence" value="ECO:0007669"/>
    <property type="project" value="UniProtKB-SubCell"/>
</dbReference>
<evidence type="ECO:0000313" key="18">
    <source>
        <dbReference type="EMBL" id="THU40731.1"/>
    </source>
</evidence>
<organism evidence="18 19">
    <name type="scientific">Niastella caeni</name>
    <dbReference type="NCBI Taxonomy" id="2569763"/>
    <lineage>
        <taxon>Bacteria</taxon>
        <taxon>Pseudomonadati</taxon>
        <taxon>Bacteroidota</taxon>
        <taxon>Chitinophagia</taxon>
        <taxon>Chitinophagales</taxon>
        <taxon>Chitinophagaceae</taxon>
        <taxon>Niastella</taxon>
    </lineage>
</organism>
<dbReference type="Pfam" id="PF01820">
    <property type="entry name" value="Dala_Dala_lig_N"/>
    <property type="match status" value="1"/>
</dbReference>
<dbReference type="EC" id="6.3.2.4" evidence="4 13"/>
<dbReference type="EMBL" id="STFF01000001">
    <property type="protein sequence ID" value="THU40731.1"/>
    <property type="molecule type" value="Genomic_DNA"/>
</dbReference>
<keyword evidence="7 16" id="KW-0547">Nucleotide-binding</keyword>
<dbReference type="RefSeq" id="WP_136575223.1">
    <property type="nucleotide sequence ID" value="NZ_STFF01000001.1"/>
</dbReference>
<evidence type="ECO:0000256" key="13">
    <source>
        <dbReference type="HAMAP-Rule" id="MF_00047"/>
    </source>
</evidence>
<comment type="caution">
    <text evidence="18">The sequence shown here is derived from an EMBL/GenBank/DDBJ whole genome shotgun (WGS) entry which is preliminary data.</text>
</comment>
<dbReference type="GO" id="GO:0071555">
    <property type="term" value="P:cell wall organization"/>
    <property type="evidence" value="ECO:0007669"/>
    <property type="project" value="UniProtKB-KW"/>
</dbReference>
<evidence type="ECO:0000256" key="9">
    <source>
        <dbReference type="ARBA" id="ARBA00022960"/>
    </source>
</evidence>
<dbReference type="PIRSF" id="PIRSF039102">
    <property type="entry name" value="Ddl/VanB"/>
    <property type="match status" value="1"/>
</dbReference>
<comment type="catalytic activity">
    <reaction evidence="12 13">
        <text>2 D-alanine + ATP = D-alanyl-D-alanine + ADP + phosphate + H(+)</text>
        <dbReference type="Rhea" id="RHEA:11224"/>
        <dbReference type="ChEBI" id="CHEBI:15378"/>
        <dbReference type="ChEBI" id="CHEBI:30616"/>
        <dbReference type="ChEBI" id="CHEBI:43474"/>
        <dbReference type="ChEBI" id="CHEBI:57416"/>
        <dbReference type="ChEBI" id="CHEBI:57822"/>
        <dbReference type="ChEBI" id="CHEBI:456216"/>
        <dbReference type="EC" id="6.3.2.4"/>
    </reaction>
</comment>
<dbReference type="PROSITE" id="PS00843">
    <property type="entry name" value="DALA_DALA_LIGASE_1"/>
    <property type="match status" value="1"/>
</dbReference>
<dbReference type="OrthoDB" id="9813261at2"/>
<evidence type="ECO:0000256" key="6">
    <source>
        <dbReference type="ARBA" id="ARBA00022598"/>
    </source>
</evidence>
<dbReference type="Pfam" id="PF07478">
    <property type="entry name" value="Dala_Dala_lig_C"/>
    <property type="match status" value="1"/>
</dbReference>
<sequence>MKPNIAFVTGGYSTEAEISYKSALTIEKNVDTDKYSVYKIDITPQGWFYDAGNGHKISVDREDFSLIIDGKKLTFDAVLIGIHGTPGEDGKLQGYFDLTGLPYTSCDSATSALTFNKRYTVAVAAFAGINVAKSVHIFKHSPVTPEQILGQLTLPVFVKPNNGGSSIGMSKVNAAADLAGALDKAFKEDDQVLVEEFIAGREFTIGVFKSPKEIITLPITEVKSKKDFFDYEAKYQGMSEEITPAQVDEAIAEKVRSTAKKIYELFNCRGVVRIDFIYNEAKQAAYMLEINTVPGQSEASIVPQQVRAMGWTLKDFYSALIEDALERRSKK</sequence>
<dbReference type="GO" id="GO:0046872">
    <property type="term" value="F:metal ion binding"/>
    <property type="evidence" value="ECO:0007669"/>
    <property type="project" value="UniProtKB-KW"/>
</dbReference>
<dbReference type="Gene3D" id="3.40.50.20">
    <property type="match status" value="1"/>
</dbReference>
<dbReference type="Gene3D" id="3.30.1490.20">
    <property type="entry name" value="ATP-grasp fold, A domain"/>
    <property type="match status" value="1"/>
</dbReference>
<evidence type="ECO:0000256" key="12">
    <source>
        <dbReference type="ARBA" id="ARBA00047614"/>
    </source>
</evidence>
<dbReference type="HAMAP" id="MF_00047">
    <property type="entry name" value="Dala_Dala_lig"/>
    <property type="match status" value="1"/>
</dbReference>
<evidence type="ECO:0000256" key="7">
    <source>
        <dbReference type="ARBA" id="ARBA00022741"/>
    </source>
</evidence>
<keyword evidence="15" id="KW-0464">Manganese</keyword>
<feature type="binding site" evidence="15">
    <location>
        <position position="291"/>
    </location>
    <ligand>
        <name>Mg(2+)</name>
        <dbReference type="ChEBI" id="CHEBI:18420"/>
        <label>2</label>
    </ligand>
</feature>
<dbReference type="InterPro" id="IPR013815">
    <property type="entry name" value="ATP_grasp_subdomain_1"/>
</dbReference>
<keyword evidence="11 13" id="KW-0961">Cell wall biogenesis/degradation</keyword>
<reference evidence="18 19" key="1">
    <citation type="submission" date="2019-04" db="EMBL/GenBank/DDBJ databases">
        <title>Niastella caeni sp. nov., isolated from activated sludge.</title>
        <authorList>
            <person name="Sheng M."/>
        </authorList>
    </citation>
    <scope>NUCLEOTIDE SEQUENCE [LARGE SCALE GENOMIC DNA]</scope>
    <source>
        <strain evidence="18 19">HX-2-15</strain>
    </source>
</reference>
<keyword evidence="9 13" id="KW-0133">Cell shape</keyword>
<dbReference type="Gene3D" id="3.30.470.20">
    <property type="entry name" value="ATP-grasp fold, B domain"/>
    <property type="match status" value="1"/>
</dbReference>
<comment type="subcellular location">
    <subcellularLocation>
        <location evidence="2 13">Cytoplasm</location>
    </subcellularLocation>
</comment>
<comment type="pathway">
    <text evidence="13">Cell wall biogenesis; peptidoglycan biosynthesis.</text>
</comment>
<dbReference type="Proteomes" id="UP000306918">
    <property type="component" value="Unassembled WGS sequence"/>
</dbReference>
<name>A0A4S8HZC6_9BACT</name>
<dbReference type="SUPFAM" id="SSF56059">
    <property type="entry name" value="Glutathione synthetase ATP-binding domain-like"/>
    <property type="match status" value="1"/>
</dbReference>
<feature type="binding site" evidence="15">
    <location>
        <position position="289"/>
    </location>
    <ligand>
        <name>Mg(2+)</name>
        <dbReference type="ChEBI" id="CHEBI:18420"/>
        <label>1</label>
    </ligand>
</feature>
<evidence type="ECO:0000256" key="2">
    <source>
        <dbReference type="ARBA" id="ARBA00004496"/>
    </source>
</evidence>
<dbReference type="InterPro" id="IPR005905">
    <property type="entry name" value="D_ala_D_ala"/>
</dbReference>
<accession>A0A4S8HZC6</accession>
<dbReference type="SUPFAM" id="SSF52440">
    <property type="entry name" value="PreATP-grasp domain"/>
    <property type="match status" value="1"/>
</dbReference>
<proteinExistence type="inferred from homology"/>
<feature type="active site" evidence="14">
    <location>
        <position position="165"/>
    </location>
</feature>
<dbReference type="GO" id="GO:0009252">
    <property type="term" value="P:peptidoglycan biosynthetic process"/>
    <property type="evidence" value="ECO:0007669"/>
    <property type="project" value="UniProtKB-UniRule"/>
</dbReference>
<keyword evidence="15" id="KW-0479">Metal-binding</keyword>
<dbReference type="UniPathway" id="UPA00219"/>
<dbReference type="InterPro" id="IPR016185">
    <property type="entry name" value="PreATP-grasp_dom_sf"/>
</dbReference>
<evidence type="ECO:0000256" key="14">
    <source>
        <dbReference type="PIRSR" id="PIRSR039102-1"/>
    </source>
</evidence>
<dbReference type="InterPro" id="IPR000291">
    <property type="entry name" value="D-Ala_lig_Van_CS"/>
</dbReference>
<keyword evidence="15" id="KW-0460">Magnesium</keyword>
<dbReference type="NCBIfam" id="TIGR01205">
    <property type="entry name" value="D_ala_D_alaTIGR"/>
    <property type="match status" value="1"/>
</dbReference>
<comment type="cofactor">
    <cofactor evidence="1">
        <name>Mn(2+)</name>
        <dbReference type="ChEBI" id="CHEBI:29035"/>
    </cofactor>
</comment>
<evidence type="ECO:0000256" key="3">
    <source>
        <dbReference type="ARBA" id="ARBA00010871"/>
    </source>
</evidence>
<evidence type="ECO:0000256" key="10">
    <source>
        <dbReference type="ARBA" id="ARBA00022984"/>
    </source>
</evidence>
<dbReference type="GO" id="GO:0008360">
    <property type="term" value="P:regulation of cell shape"/>
    <property type="evidence" value="ECO:0007669"/>
    <property type="project" value="UniProtKB-KW"/>
</dbReference>
<feature type="domain" description="ATP-grasp" evidence="17">
    <location>
        <begin position="121"/>
        <end position="322"/>
    </location>
</feature>
<keyword evidence="10 13" id="KW-0573">Peptidoglycan synthesis</keyword>
<keyword evidence="5 13" id="KW-0963">Cytoplasm</keyword>
<keyword evidence="6 13" id="KW-0436">Ligase</keyword>
<dbReference type="InterPro" id="IPR011761">
    <property type="entry name" value="ATP-grasp"/>
</dbReference>
<keyword evidence="8 16" id="KW-0067">ATP-binding</keyword>
<evidence type="ECO:0000256" key="1">
    <source>
        <dbReference type="ARBA" id="ARBA00001936"/>
    </source>
</evidence>
<evidence type="ECO:0000256" key="11">
    <source>
        <dbReference type="ARBA" id="ARBA00023316"/>
    </source>
</evidence>
<evidence type="ECO:0000256" key="15">
    <source>
        <dbReference type="PIRSR" id="PIRSR039102-3"/>
    </source>
</evidence>
<comment type="similarity">
    <text evidence="3 13">Belongs to the D-alanine--D-alanine ligase family.</text>
</comment>
<dbReference type="GO" id="GO:0008716">
    <property type="term" value="F:D-alanine-D-alanine ligase activity"/>
    <property type="evidence" value="ECO:0007669"/>
    <property type="project" value="UniProtKB-UniRule"/>
</dbReference>
<feature type="active site" evidence="14">
    <location>
        <position position="15"/>
    </location>
</feature>
<gene>
    <name evidence="13" type="primary">ddl</name>
    <name evidence="18" type="ORF">FAM09_01050</name>
</gene>
<evidence type="ECO:0000313" key="19">
    <source>
        <dbReference type="Proteomes" id="UP000306918"/>
    </source>
</evidence>
<evidence type="ECO:0000259" key="17">
    <source>
        <dbReference type="PROSITE" id="PS50975"/>
    </source>
</evidence>
<evidence type="ECO:0000256" key="5">
    <source>
        <dbReference type="ARBA" id="ARBA00022490"/>
    </source>
</evidence>